<organism evidence="1 2">
    <name type="scientific">Liparis tanakae</name>
    <name type="common">Tanaka's snailfish</name>
    <dbReference type="NCBI Taxonomy" id="230148"/>
    <lineage>
        <taxon>Eukaryota</taxon>
        <taxon>Metazoa</taxon>
        <taxon>Chordata</taxon>
        <taxon>Craniata</taxon>
        <taxon>Vertebrata</taxon>
        <taxon>Euteleostomi</taxon>
        <taxon>Actinopterygii</taxon>
        <taxon>Neopterygii</taxon>
        <taxon>Teleostei</taxon>
        <taxon>Neoteleostei</taxon>
        <taxon>Acanthomorphata</taxon>
        <taxon>Eupercaria</taxon>
        <taxon>Perciformes</taxon>
        <taxon>Cottioidei</taxon>
        <taxon>Cottales</taxon>
        <taxon>Liparidae</taxon>
        <taxon>Liparis</taxon>
    </lineage>
</organism>
<evidence type="ECO:0000313" key="2">
    <source>
        <dbReference type="Proteomes" id="UP000314294"/>
    </source>
</evidence>
<dbReference type="EMBL" id="SRLO01000069">
    <property type="protein sequence ID" value="TNN78937.1"/>
    <property type="molecule type" value="Genomic_DNA"/>
</dbReference>
<keyword evidence="2" id="KW-1185">Reference proteome</keyword>
<evidence type="ECO:0000313" key="1">
    <source>
        <dbReference type="EMBL" id="TNN78937.1"/>
    </source>
</evidence>
<sequence>MAMKCDNMPPLKTWLSLGRIRAEAAAIPRSESGENAKRSSTLWHGVQPASWMPLQVPPVDYIAGTSLSNLRLTPLMPIGPNSVEEKAQRVVTTTHHRGKLFLS</sequence>
<accession>A0A4Z2IME0</accession>
<reference evidence="1 2" key="1">
    <citation type="submission" date="2019-03" db="EMBL/GenBank/DDBJ databases">
        <title>First draft genome of Liparis tanakae, snailfish: a comprehensive survey of snailfish specific genes.</title>
        <authorList>
            <person name="Kim W."/>
            <person name="Song I."/>
            <person name="Jeong J.-H."/>
            <person name="Kim D."/>
            <person name="Kim S."/>
            <person name="Ryu S."/>
            <person name="Song J.Y."/>
            <person name="Lee S.K."/>
        </authorList>
    </citation>
    <scope>NUCLEOTIDE SEQUENCE [LARGE SCALE GENOMIC DNA]</scope>
    <source>
        <tissue evidence="1">Muscle</tissue>
    </source>
</reference>
<name>A0A4Z2IME0_9TELE</name>
<proteinExistence type="predicted"/>
<dbReference type="AlphaFoldDB" id="A0A4Z2IME0"/>
<comment type="caution">
    <text evidence="1">The sequence shown here is derived from an EMBL/GenBank/DDBJ whole genome shotgun (WGS) entry which is preliminary data.</text>
</comment>
<dbReference type="Proteomes" id="UP000314294">
    <property type="component" value="Unassembled WGS sequence"/>
</dbReference>
<gene>
    <name evidence="1" type="ORF">EYF80_010863</name>
</gene>
<protein>
    <submittedName>
        <fullName evidence="1">Uncharacterized protein</fullName>
    </submittedName>
</protein>